<accession>A0A5B8CUN1</accession>
<dbReference type="KEGG" id="mmec:FIU01_10785"/>
<evidence type="ECO:0000256" key="1">
    <source>
        <dbReference type="SAM" id="Phobius"/>
    </source>
</evidence>
<feature type="transmembrane region" description="Helical" evidence="1">
    <location>
        <begin position="235"/>
        <end position="258"/>
    </location>
</feature>
<keyword evidence="1" id="KW-1133">Transmembrane helix</keyword>
<feature type="transmembrane region" description="Helical" evidence="1">
    <location>
        <begin position="313"/>
        <end position="331"/>
    </location>
</feature>
<dbReference type="OrthoDB" id="8556356at2"/>
<feature type="transmembrane region" description="Helical" evidence="1">
    <location>
        <begin position="190"/>
        <end position="223"/>
    </location>
</feature>
<name>A0A5B8CUN1_9PROT</name>
<evidence type="ECO:0000313" key="2">
    <source>
        <dbReference type="EMBL" id="QDC44959.1"/>
    </source>
</evidence>
<feature type="transmembrane region" description="Helical" evidence="1">
    <location>
        <begin position="117"/>
        <end position="134"/>
    </location>
</feature>
<keyword evidence="1" id="KW-0472">Membrane</keyword>
<feature type="transmembrane region" description="Helical" evidence="1">
    <location>
        <begin position="407"/>
        <end position="429"/>
    </location>
</feature>
<protein>
    <submittedName>
        <fullName evidence="2">Glycosyl transferase</fullName>
    </submittedName>
</protein>
<evidence type="ECO:0000313" key="3">
    <source>
        <dbReference type="Proteomes" id="UP000311008"/>
    </source>
</evidence>
<keyword evidence="2" id="KW-0808">Transferase</keyword>
<keyword evidence="1" id="KW-0812">Transmembrane</keyword>
<feature type="transmembrane region" description="Helical" evidence="1">
    <location>
        <begin position="28"/>
        <end position="47"/>
    </location>
</feature>
<sequence>MQFYIDHDWQENMATPRAKVGERAKTHLLIFLCAIWLCVGLIGHSPWKPFESQSISIIQSLIEHPFLSANSWTQGAWIAPVSAGHPALETPPLFYWVATGFAYVLSPILPTHDAARLSVGFWMLLTLIMTGLSGRELWNLGVGRQTNFVFIGCLGLVVSAHTMMPAVATLSGITMAFYALALVMRKPLRAMWLLSGGLLIAFLAGGVMPMLIIVLSVISLLLLPAIRQQHPTYRAMLAGIMLAIPGILLWSWCCQQWAPALWQGWWQAQWQFQLPGNHAYFVRTLAWYAWPALPFAMWGVWRFRQTVLHTYRFQLALIFFSIAFVLIGFSSDRSEVAALPLLVPLTVLAAGSIETLKRGAAGALNWFGLILFGILIAMAWLGWWAMLNGSPLKLYQRLSYLSGLQTIPFNLLYGAIAVAVTLIWLSIVLRAKHSNRSSATNWAIGMTCAWTVFMSLWLPMIEAARTYQPLFEDLRKHLPAHYNCIHTQNIGASQEDLLHYHAGIRLKDHEPAKATQCDLFLIEDQPGKRHVLPGEDWRVIWEGQQTRQNRESFRLLQRH</sequence>
<feature type="transmembrane region" description="Helical" evidence="1">
    <location>
        <begin position="278"/>
        <end position="301"/>
    </location>
</feature>
<feature type="transmembrane region" description="Helical" evidence="1">
    <location>
        <begin position="441"/>
        <end position="460"/>
    </location>
</feature>
<dbReference type="GO" id="GO:0016740">
    <property type="term" value="F:transferase activity"/>
    <property type="evidence" value="ECO:0007669"/>
    <property type="project" value="UniProtKB-KW"/>
</dbReference>
<feature type="transmembrane region" description="Helical" evidence="1">
    <location>
        <begin position="363"/>
        <end position="387"/>
    </location>
</feature>
<organism evidence="2 3">
    <name type="scientific">Methylophilus medardicus</name>
    <dbReference type="NCBI Taxonomy" id="2588534"/>
    <lineage>
        <taxon>Bacteria</taxon>
        <taxon>Pseudomonadati</taxon>
        <taxon>Pseudomonadota</taxon>
        <taxon>Betaproteobacteria</taxon>
        <taxon>Nitrosomonadales</taxon>
        <taxon>Methylophilaceae</taxon>
        <taxon>Methylophilus</taxon>
    </lineage>
</organism>
<dbReference type="EMBL" id="CP040946">
    <property type="protein sequence ID" value="QDC44959.1"/>
    <property type="molecule type" value="Genomic_DNA"/>
</dbReference>
<dbReference type="RefSeq" id="WP_140004286.1">
    <property type="nucleotide sequence ID" value="NZ_CP040946.1"/>
</dbReference>
<feature type="transmembrane region" description="Helical" evidence="1">
    <location>
        <begin position="337"/>
        <end position="356"/>
    </location>
</feature>
<dbReference type="Proteomes" id="UP000311008">
    <property type="component" value="Chromosome"/>
</dbReference>
<gene>
    <name evidence="2" type="ORF">FIU01_10785</name>
</gene>
<feature type="transmembrane region" description="Helical" evidence="1">
    <location>
        <begin position="140"/>
        <end position="159"/>
    </location>
</feature>
<proteinExistence type="predicted"/>
<reference evidence="3" key="1">
    <citation type="journal article" date="2019" name="ISME J.">
        <title>Evolution in action: habitat transition from sediment to the pelagial leads to genome streamlining in Methylophilaceae.</title>
        <authorList>
            <person name="Salcher M."/>
            <person name="Schaefle D."/>
            <person name="Kaspar M."/>
            <person name="Neuenschwander S.M."/>
            <person name="Ghai R."/>
        </authorList>
    </citation>
    <scope>NUCLEOTIDE SEQUENCE [LARGE SCALE GENOMIC DNA]</scope>
    <source>
        <strain evidence="3">MMS-M-51</strain>
    </source>
</reference>
<keyword evidence="3" id="KW-1185">Reference proteome</keyword>
<dbReference type="AlphaFoldDB" id="A0A5B8CUN1"/>